<dbReference type="Pfam" id="PF13673">
    <property type="entry name" value="Acetyltransf_10"/>
    <property type="match status" value="1"/>
</dbReference>
<accession>A0A941CQJ2</accession>
<reference evidence="2" key="1">
    <citation type="submission" date="2021-04" db="EMBL/GenBank/DDBJ databases">
        <title>Proteiniclasticum sedimins sp. nov., an obligate anaerobic bacterium isolated from anaerobic sludge.</title>
        <authorList>
            <person name="Liu J."/>
        </authorList>
    </citation>
    <scope>NUCLEOTIDE SEQUENCE</scope>
    <source>
        <strain evidence="2">BAD-10</strain>
    </source>
</reference>
<dbReference type="RefSeq" id="WP_211801314.1">
    <property type="nucleotide sequence ID" value="NZ_JAGSCS010000010.1"/>
</dbReference>
<organism evidence="2 3">
    <name type="scientific">Proteiniclasticum sediminis</name>
    <dbReference type="NCBI Taxonomy" id="2804028"/>
    <lineage>
        <taxon>Bacteria</taxon>
        <taxon>Bacillati</taxon>
        <taxon>Bacillota</taxon>
        <taxon>Clostridia</taxon>
        <taxon>Eubacteriales</taxon>
        <taxon>Clostridiaceae</taxon>
        <taxon>Proteiniclasticum</taxon>
    </lineage>
</organism>
<name>A0A941CQJ2_9CLOT</name>
<evidence type="ECO:0000313" key="2">
    <source>
        <dbReference type="EMBL" id="MBR0576392.1"/>
    </source>
</evidence>
<dbReference type="EMBL" id="JAGSCS010000010">
    <property type="protein sequence ID" value="MBR0576392.1"/>
    <property type="molecule type" value="Genomic_DNA"/>
</dbReference>
<dbReference type="GO" id="GO:0016747">
    <property type="term" value="F:acyltransferase activity, transferring groups other than amino-acyl groups"/>
    <property type="evidence" value="ECO:0007669"/>
    <property type="project" value="InterPro"/>
</dbReference>
<evidence type="ECO:0000259" key="1">
    <source>
        <dbReference type="PROSITE" id="PS51186"/>
    </source>
</evidence>
<proteinExistence type="predicted"/>
<dbReference type="Proteomes" id="UP000675379">
    <property type="component" value="Unassembled WGS sequence"/>
</dbReference>
<dbReference type="InterPro" id="IPR016181">
    <property type="entry name" value="Acyl_CoA_acyltransferase"/>
</dbReference>
<comment type="caution">
    <text evidence="2">The sequence shown here is derived from an EMBL/GenBank/DDBJ whole genome shotgun (WGS) entry which is preliminary data.</text>
</comment>
<dbReference type="Gene3D" id="3.40.630.30">
    <property type="match status" value="1"/>
</dbReference>
<gene>
    <name evidence="2" type="ORF">KCG48_08555</name>
</gene>
<sequence length="155" mass="17116">MEIRELTPQELPEASSIIIGGFLQFDREGASPEGLTEFTRMMEPRSLRAMTVDGSLCLYGLFPPGGGLAGVLGVRQERHIVLLFVRAEDQGKGYGERLIHDLQERCLASNPQELTLTVNASPHAVTYYARFGFLPLGEMLLIGGLPMVPMAWRVK</sequence>
<dbReference type="PROSITE" id="PS51186">
    <property type="entry name" value="GNAT"/>
    <property type="match status" value="1"/>
</dbReference>
<protein>
    <submittedName>
        <fullName evidence="2">GNAT family N-acetyltransferase</fullName>
    </submittedName>
</protein>
<dbReference type="InterPro" id="IPR000182">
    <property type="entry name" value="GNAT_dom"/>
</dbReference>
<keyword evidence="3" id="KW-1185">Reference proteome</keyword>
<dbReference type="AlphaFoldDB" id="A0A941CQJ2"/>
<dbReference type="SUPFAM" id="SSF55729">
    <property type="entry name" value="Acyl-CoA N-acyltransferases (Nat)"/>
    <property type="match status" value="1"/>
</dbReference>
<feature type="domain" description="N-acetyltransferase" evidence="1">
    <location>
        <begin position="1"/>
        <end position="155"/>
    </location>
</feature>
<dbReference type="CDD" id="cd04301">
    <property type="entry name" value="NAT_SF"/>
    <property type="match status" value="1"/>
</dbReference>
<evidence type="ECO:0000313" key="3">
    <source>
        <dbReference type="Proteomes" id="UP000675379"/>
    </source>
</evidence>